<feature type="compositionally biased region" description="Polar residues" evidence="7">
    <location>
        <begin position="153"/>
        <end position="166"/>
    </location>
</feature>
<dbReference type="InterPro" id="IPR004827">
    <property type="entry name" value="bZIP"/>
</dbReference>
<dbReference type="PROSITE" id="PS50217">
    <property type="entry name" value="BZIP"/>
    <property type="match status" value="1"/>
</dbReference>
<proteinExistence type="evidence at transcript level"/>
<name>A0A6A7G5V6_9CRUS</name>
<keyword evidence="3" id="KW-0238">DNA-binding</keyword>
<reference evidence="9" key="1">
    <citation type="submission" date="2017-11" db="EMBL/GenBank/DDBJ databases">
        <title>The sensing device of the deep-sea amphipod.</title>
        <authorList>
            <person name="Kobayashi H."/>
            <person name="Nagahama T."/>
            <person name="Arai W."/>
            <person name="Sasagawa Y."/>
            <person name="Umeda M."/>
            <person name="Hayashi T."/>
            <person name="Nikaido I."/>
            <person name="Watanabe H."/>
            <person name="Oguri K."/>
            <person name="Kitazato H."/>
            <person name="Fujioka K."/>
            <person name="Kido Y."/>
            <person name="Takami H."/>
        </authorList>
    </citation>
    <scope>NUCLEOTIDE SEQUENCE</scope>
    <source>
        <tissue evidence="9">Whole body</tissue>
    </source>
</reference>
<feature type="coiled-coil region" evidence="6">
    <location>
        <begin position="438"/>
        <end position="492"/>
    </location>
</feature>
<feature type="region of interest" description="Disordered" evidence="7">
    <location>
        <begin position="681"/>
        <end position="718"/>
    </location>
</feature>
<dbReference type="FunFam" id="1.20.5.170:FF:000006">
    <property type="entry name" value="fos-related antigen 2 isoform X1"/>
    <property type="match status" value="1"/>
</dbReference>
<feature type="compositionally biased region" description="Low complexity" evidence="7">
    <location>
        <begin position="389"/>
        <end position="403"/>
    </location>
</feature>
<evidence type="ECO:0000256" key="2">
    <source>
        <dbReference type="ARBA" id="ARBA00023015"/>
    </source>
</evidence>
<evidence type="ECO:0000256" key="6">
    <source>
        <dbReference type="SAM" id="Coils"/>
    </source>
</evidence>
<feature type="domain" description="BZIP" evidence="8">
    <location>
        <begin position="433"/>
        <end position="496"/>
    </location>
</feature>
<accession>A0A6A7G5V6</accession>
<dbReference type="AlphaFoldDB" id="A0A6A7G5V6"/>
<feature type="compositionally biased region" description="Low complexity" evidence="7">
    <location>
        <begin position="43"/>
        <end position="62"/>
    </location>
</feature>
<organism evidence="9">
    <name type="scientific">Hirondellea gigas</name>
    <dbReference type="NCBI Taxonomy" id="1518452"/>
    <lineage>
        <taxon>Eukaryota</taxon>
        <taxon>Metazoa</taxon>
        <taxon>Ecdysozoa</taxon>
        <taxon>Arthropoda</taxon>
        <taxon>Crustacea</taxon>
        <taxon>Multicrustacea</taxon>
        <taxon>Malacostraca</taxon>
        <taxon>Eumalacostraca</taxon>
        <taxon>Peracarida</taxon>
        <taxon>Amphipoda</taxon>
        <taxon>Amphilochidea</taxon>
        <taxon>Lysianassida</taxon>
        <taxon>Lysianassidira</taxon>
        <taxon>Lysianassoidea</taxon>
        <taxon>Lysianassidae</taxon>
        <taxon>Hirondellea</taxon>
    </lineage>
</organism>
<evidence type="ECO:0000256" key="1">
    <source>
        <dbReference type="ARBA" id="ARBA00007619"/>
    </source>
</evidence>
<evidence type="ECO:0000313" key="9">
    <source>
        <dbReference type="EMBL" id="LAC25383.1"/>
    </source>
</evidence>
<dbReference type="EMBL" id="IACT01006248">
    <property type="protein sequence ID" value="LAC25383.1"/>
    <property type="molecule type" value="mRNA"/>
</dbReference>
<feature type="compositionally biased region" description="Low complexity" evidence="7">
    <location>
        <begin position="699"/>
        <end position="712"/>
    </location>
</feature>
<dbReference type="InterPro" id="IPR046347">
    <property type="entry name" value="bZIP_sf"/>
</dbReference>
<feature type="compositionally biased region" description="Low complexity" evidence="7">
    <location>
        <begin position="72"/>
        <end position="100"/>
    </location>
</feature>
<evidence type="ECO:0000259" key="8">
    <source>
        <dbReference type="PROSITE" id="PS50217"/>
    </source>
</evidence>
<evidence type="ECO:0000256" key="5">
    <source>
        <dbReference type="ARBA" id="ARBA00044005"/>
    </source>
</evidence>
<feature type="region of interest" description="Disordered" evidence="7">
    <location>
        <begin position="385"/>
        <end position="430"/>
    </location>
</feature>
<dbReference type="SMART" id="SM00338">
    <property type="entry name" value="BRLZ"/>
    <property type="match status" value="1"/>
</dbReference>
<evidence type="ECO:0000256" key="4">
    <source>
        <dbReference type="ARBA" id="ARBA00023163"/>
    </source>
</evidence>
<protein>
    <submittedName>
        <fullName evidence="9">Transcription factor kayak-like isoform X2</fullName>
    </submittedName>
</protein>
<keyword evidence="2" id="KW-0805">Transcription regulation</keyword>
<dbReference type="SUPFAM" id="SSF57959">
    <property type="entry name" value="Leucine zipper domain"/>
    <property type="match status" value="1"/>
</dbReference>
<dbReference type="PROSITE" id="PS00036">
    <property type="entry name" value="BZIP_BASIC"/>
    <property type="match status" value="1"/>
</dbReference>
<dbReference type="CDD" id="cd14721">
    <property type="entry name" value="bZIP_Fos"/>
    <property type="match status" value="1"/>
</dbReference>
<feature type="region of interest" description="Disordered" evidence="7">
    <location>
        <begin position="1"/>
        <end position="166"/>
    </location>
</feature>
<evidence type="ECO:0000256" key="7">
    <source>
        <dbReference type="SAM" id="MobiDB-lite"/>
    </source>
</evidence>
<dbReference type="Pfam" id="PF03131">
    <property type="entry name" value="bZIP_Maf"/>
    <property type="match status" value="1"/>
</dbReference>
<dbReference type="PANTHER" id="PTHR23351">
    <property type="entry name" value="FOS TRANSCRIPTION FACTOR-RELATED"/>
    <property type="match status" value="1"/>
</dbReference>
<dbReference type="GO" id="GO:0000981">
    <property type="term" value="F:DNA-binding transcription factor activity, RNA polymerase II-specific"/>
    <property type="evidence" value="ECO:0007669"/>
    <property type="project" value="TreeGrafter"/>
</dbReference>
<comment type="subunit">
    <text evidence="5">Homodimer. Heterodimer with Jra. The kay-Jra heterodimer binds more stably to the AP-1 site than either of the two proteins alone.</text>
</comment>
<dbReference type="InterPro" id="IPR000837">
    <property type="entry name" value="AP-1"/>
</dbReference>
<evidence type="ECO:0000256" key="3">
    <source>
        <dbReference type="ARBA" id="ARBA00023125"/>
    </source>
</evidence>
<dbReference type="PANTHER" id="PTHR23351:SF24">
    <property type="entry name" value="ACTIVATING TRANSCRIPTION FACTOR 3-RELATED"/>
    <property type="match status" value="1"/>
</dbReference>
<sequence>MNTWPQSSQALPTSTSTTTTTDSIVAPRPSSGSNIHTADIVPANDAAHQVQQQQSATSEFQQNPHQRRDNIHPSSRHISQQQQHRYQPYHQQQHQQYQYQQHRHQQHSSHQQQQQNSEHFSNVASSSSYHNSFPNPQPYHRHYHHQQHQQQHSYNTPLQQQHPTSTVSSAYNSSFVSNYQYFQYFQQYQVTQSAQQQYNFGSYQQQQQQHAYEPYQEQEPLAEQLSTLDGVQCGVPTLTTPTLTPTTLRNIQQTFLQASASQLQPPESHSNQAGFVPPVVHPQPGSTFISIDSKSLGGGIATLVDTSLYSDRDFGSSSYFKEGLNISGGPPPLLPISGILNSNAASTTVSSSSLSVPIPGPTAESAALPIASSAIVAPPSTAACPSPMPSISLSLSNHSSDSDTGNSQDAIPRSRRMGGRRPNNSEKLCPEEEVKRCVRRERNKMAAARCRKRRLDQTMTLQEETDQLEEKKSSLQQEITVLQQQREELEFLLATHKAVCTRSSRTRPSSTVIVTTSSRETAPCATAPIPVSTSTIVTSNSHYQTPVVDDSITVKEESLSDPEEQYSNSLFGSIIPTSTHMTSVYVTSSSLVPSTSNIIKERNFSTQHGSRPNRPTSLAVAPLTELGISIETPSAGLRGFNFDSMMDGGTGLTPVTPLTGTMCSSLATGLTPLTTPIVPHPSASVASTSSIQCGHQQRSSSSELSSPDSMSSKQLVSL</sequence>
<dbReference type="GO" id="GO:0000978">
    <property type="term" value="F:RNA polymerase II cis-regulatory region sequence-specific DNA binding"/>
    <property type="evidence" value="ECO:0007669"/>
    <property type="project" value="TreeGrafter"/>
</dbReference>
<feature type="compositionally biased region" description="Polar residues" evidence="7">
    <location>
        <begin position="684"/>
        <end position="698"/>
    </location>
</feature>
<keyword evidence="4" id="KW-0804">Transcription</keyword>
<keyword evidence="6" id="KW-0175">Coiled coil</keyword>
<dbReference type="InterPro" id="IPR004826">
    <property type="entry name" value="bZIP_Maf"/>
</dbReference>
<comment type="similarity">
    <text evidence="1">Belongs to the bZIP family. Fos subfamily.</text>
</comment>
<dbReference type="Gene3D" id="1.20.5.170">
    <property type="match status" value="1"/>
</dbReference>
<feature type="compositionally biased region" description="Polar residues" evidence="7">
    <location>
        <begin position="1"/>
        <end position="12"/>
    </location>
</feature>
<feature type="compositionally biased region" description="Low complexity" evidence="7">
    <location>
        <begin position="108"/>
        <end position="133"/>
    </location>
</feature>
<dbReference type="GO" id="GO:0005634">
    <property type="term" value="C:nucleus"/>
    <property type="evidence" value="ECO:0007669"/>
    <property type="project" value="TreeGrafter"/>
</dbReference>